<comment type="subcellular location">
    <subcellularLocation>
        <location evidence="1">Membrane</location>
        <topology evidence="1">Multi-pass membrane protein</topology>
    </subcellularLocation>
</comment>
<reference evidence="8 9" key="1">
    <citation type="journal article" date="2021" name="Nat. Commun.">
        <title>Genetic determinants of endophytism in the Arabidopsis root mycobiome.</title>
        <authorList>
            <person name="Mesny F."/>
            <person name="Miyauchi S."/>
            <person name="Thiergart T."/>
            <person name="Pickel B."/>
            <person name="Atanasova L."/>
            <person name="Karlsson M."/>
            <person name="Huettel B."/>
            <person name="Barry K.W."/>
            <person name="Haridas S."/>
            <person name="Chen C."/>
            <person name="Bauer D."/>
            <person name="Andreopoulos W."/>
            <person name="Pangilinan J."/>
            <person name="LaButti K."/>
            <person name="Riley R."/>
            <person name="Lipzen A."/>
            <person name="Clum A."/>
            <person name="Drula E."/>
            <person name="Henrissat B."/>
            <person name="Kohler A."/>
            <person name="Grigoriev I.V."/>
            <person name="Martin F.M."/>
            <person name="Hacquard S."/>
        </authorList>
    </citation>
    <scope>NUCLEOTIDE SEQUENCE [LARGE SCALE GENOMIC DNA]</scope>
    <source>
        <strain evidence="8 9">MPI-SDFR-AT-0080</strain>
    </source>
</reference>
<sequence>MYLITPTSTIVLTVVLTALATLAVALRLVKRRKVDQLQRAVNAIVLGSHLDDLFCLLALVLVAAMSTMIVWGAAKGSIGAHSEELEGQRWITSVTPKWVILSKVVWVVLFLQPLALGFVKLAAVFFCRRLIVGRAFDIASWSLIALIVCWMTVFFFGLFFDCGTDFAANWGSLSHIAARCPFGFMPTIIYTILDAALDLAVLVLPLPWIIKLRTPWSRKLYLCSCFMLGAFATAAAFVRMSIFIEAGIPSAAIHKDTVVGLPNYDVVGIVSAEMFWTMIETTVALIACCLPTVKSAVNFGAVGRYLASCFPASFFTRSSESGSRSKGLTRDKDVELGFRPPASSRFGASAVLPIGGVMECPSEVRLNSEHLPEQVDSYQRLGSAGSIISSK</sequence>
<keyword evidence="9" id="KW-1185">Reference proteome</keyword>
<dbReference type="Pfam" id="PF20684">
    <property type="entry name" value="Fung_rhodopsin"/>
    <property type="match status" value="1"/>
</dbReference>
<keyword evidence="3 6" id="KW-1133">Transmembrane helix</keyword>
<feature type="transmembrane region" description="Helical" evidence="6">
    <location>
        <begin position="104"/>
        <end position="126"/>
    </location>
</feature>
<evidence type="ECO:0000256" key="5">
    <source>
        <dbReference type="ARBA" id="ARBA00038359"/>
    </source>
</evidence>
<keyword evidence="2 6" id="KW-0812">Transmembrane</keyword>
<organism evidence="8 9">
    <name type="scientific">Macrophomina phaseolina</name>
    <dbReference type="NCBI Taxonomy" id="35725"/>
    <lineage>
        <taxon>Eukaryota</taxon>
        <taxon>Fungi</taxon>
        <taxon>Dikarya</taxon>
        <taxon>Ascomycota</taxon>
        <taxon>Pezizomycotina</taxon>
        <taxon>Dothideomycetes</taxon>
        <taxon>Dothideomycetes incertae sedis</taxon>
        <taxon>Botryosphaeriales</taxon>
        <taxon>Botryosphaeriaceae</taxon>
        <taxon>Macrophomina</taxon>
    </lineage>
</organism>
<feature type="transmembrane region" description="Helical" evidence="6">
    <location>
        <begin position="138"/>
        <end position="160"/>
    </location>
</feature>
<evidence type="ECO:0000256" key="1">
    <source>
        <dbReference type="ARBA" id="ARBA00004141"/>
    </source>
</evidence>
<keyword evidence="4 6" id="KW-0472">Membrane</keyword>
<dbReference type="InterPro" id="IPR052337">
    <property type="entry name" value="SAT4-like"/>
</dbReference>
<dbReference type="EMBL" id="JAGTJR010000023">
    <property type="protein sequence ID" value="KAH7043357.1"/>
    <property type="molecule type" value="Genomic_DNA"/>
</dbReference>
<dbReference type="PANTHER" id="PTHR33048:SF157">
    <property type="entry name" value="INTEGRAL MEMBRANE PROTEIN"/>
    <property type="match status" value="1"/>
</dbReference>
<feature type="transmembrane region" description="Helical" evidence="6">
    <location>
        <begin position="188"/>
        <end position="208"/>
    </location>
</feature>
<gene>
    <name evidence="8" type="ORF">B0J12DRAFT_672847</name>
</gene>
<evidence type="ECO:0000256" key="6">
    <source>
        <dbReference type="SAM" id="Phobius"/>
    </source>
</evidence>
<evidence type="ECO:0000313" key="8">
    <source>
        <dbReference type="EMBL" id="KAH7043357.1"/>
    </source>
</evidence>
<evidence type="ECO:0000256" key="4">
    <source>
        <dbReference type="ARBA" id="ARBA00023136"/>
    </source>
</evidence>
<comment type="caution">
    <text evidence="8">The sequence shown here is derived from an EMBL/GenBank/DDBJ whole genome shotgun (WGS) entry which is preliminary data.</text>
</comment>
<evidence type="ECO:0000259" key="7">
    <source>
        <dbReference type="Pfam" id="PF20684"/>
    </source>
</evidence>
<name>A0ABQ8G3B8_9PEZI</name>
<proteinExistence type="inferred from homology"/>
<accession>A0ABQ8G3B8</accession>
<dbReference type="InterPro" id="IPR049326">
    <property type="entry name" value="Rhodopsin_dom_fungi"/>
</dbReference>
<evidence type="ECO:0000313" key="9">
    <source>
        <dbReference type="Proteomes" id="UP000774617"/>
    </source>
</evidence>
<evidence type="ECO:0000256" key="2">
    <source>
        <dbReference type="ARBA" id="ARBA00022692"/>
    </source>
</evidence>
<feature type="transmembrane region" description="Helical" evidence="6">
    <location>
        <begin position="220"/>
        <end position="244"/>
    </location>
</feature>
<dbReference type="PANTHER" id="PTHR33048">
    <property type="entry name" value="PTH11-LIKE INTEGRAL MEMBRANE PROTEIN (AFU_ORTHOLOGUE AFUA_5G11245)"/>
    <property type="match status" value="1"/>
</dbReference>
<protein>
    <recommendedName>
        <fullName evidence="7">Rhodopsin domain-containing protein</fullName>
    </recommendedName>
</protein>
<feature type="transmembrane region" description="Helical" evidence="6">
    <location>
        <begin position="6"/>
        <end position="29"/>
    </location>
</feature>
<evidence type="ECO:0000256" key="3">
    <source>
        <dbReference type="ARBA" id="ARBA00022989"/>
    </source>
</evidence>
<feature type="domain" description="Rhodopsin" evidence="7">
    <location>
        <begin position="48"/>
        <end position="297"/>
    </location>
</feature>
<feature type="transmembrane region" description="Helical" evidence="6">
    <location>
        <begin position="50"/>
        <end position="74"/>
    </location>
</feature>
<dbReference type="Proteomes" id="UP000774617">
    <property type="component" value="Unassembled WGS sequence"/>
</dbReference>
<comment type="similarity">
    <text evidence="5">Belongs to the SAT4 family.</text>
</comment>